<proteinExistence type="predicted"/>
<organism evidence="1 2">
    <name type="scientific">Candidatus Harrisonbacteria bacterium CG10_big_fil_rev_8_21_14_0_10_45_28</name>
    <dbReference type="NCBI Taxonomy" id="1974586"/>
    <lineage>
        <taxon>Bacteria</taxon>
        <taxon>Candidatus Harrisoniibacteriota</taxon>
    </lineage>
</organism>
<sequence>LEKIHTEQLRLLLINQNIFEALANFEADPLTASVAISLLQRVEEDMASLNGAIADIINKYQG</sequence>
<evidence type="ECO:0000313" key="2">
    <source>
        <dbReference type="Proteomes" id="UP000230903"/>
    </source>
</evidence>
<comment type="caution">
    <text evidence="1">The sequence shown here is derived from an EMBL/GenBank/DDBJ whole genome shotgun (WGS) entry which is preliminary data.</text>
</comment>
<gene>
    <name evidence="1" type="ORF">COU10_04145</name>
</gene>
<feature type="non-terminal residue" evidence="1">
    <location>
        <position position="1"/>
    </location>
</feature>
<accession>A0A2H0UPE0</accession>
<dbReference type="EMBL" id="PFBC01000063">
    <property type="protein sequence ID" value="PIR87536.1"/>
    <property type="molecule type" value="Genomic_DNA"/>
</dbReference>
<reference evidence="2" key="1">
    <citation type="submission" date="2017-09" db="EMBL/GenBank/DDBJ databases">
        <title>Depth-based differentiation of microbial function through sediment-hosted aquifers and enrichment of novel symbionts in the deep terrestrial subsurface.</title>
        <authorList>
            <person name="Probst A.J."/>
            <person name="Ladd B."/>
            <person name="Jarett J.K."/>
            <person name="Geller-Mcgrath D.E."/>
            <person name="Sieber C.M.K."/>
            <person name="Emerson J.B."/>
            <person name="Anantharaman K."/>
            <person name="Thomas B.C."/>
            <person name="Malmstrom R."/>
            <person name="Stieglmeier M."/>
            <person name="Klingl A."/>
            <person name="Woyke T."/>
            <person name="Ryan C.M."/>
            <person name="Banfield J.F."/>
        </authorList>
    </citation>
    <scope>NUCLEOTIDE SEQUENCE [LARGE SCALE GENOMIC DNA]</scope>
</reference>
<evidence type="ECO:0000313" key="1">
    <source>
        <dbReference type="EMBL" id="PIR87536.1"/>
    </source>
</evidence>
<name>A0A2H0UPE0_9BACT</name>
<protein>
    <submittedName>
        <fullName evidence="1">Uncharacterized protein</fullName>
    </submittedName>
</protein>
<dbReference type="Proteomes" id="UP000230903">
    <property type="component" value="Unassembled WGS sequence"/>
</dbReference>
<dbReference type="AlphaFoldDB" id="A0A2H0UPE0"/>